<dbReference type="GO" id="GO:0004252">
    <property type="term" value="F:serine-type endopeptidase activity"/>
    <property type="evidence" value="ECO:0007669"/>
    <property type="project" value="InterPro"/>
</dbReference>
<reference evidence="6" key="1">
    <citation type="submission" date="2022-11" db="UniProtKB">
        <authorList>
            <consortium name="WormBaseParasite"/>
        </authorList>
    </citation>
    <scope>IDENTIFICATION</scope>
</reference>
<protein>
    <recommendedName>
        <fullName evidence="2">Galectin</fullName>
    </recommendedName>
</protein>
<dbReference type="InterPro" id="IPR051333">
    <property type="entry name" value="CLIP_Serine_Protease"/>
</dbReference>
<keyword evidence="1 2" id="KW-0430">Lectin</keyword>
<feature type="domain" description="Peptidase S1" evidence="3">
    <location>
        <begin position="1"/>
        <end position="268"/>
    </location>
</feature>
<dbReference type="SUPFAM" id="SSF49899">
    <property type="entry name" value="Concanavalin A-like lectins/glucanases"/>
    <property type="match status" value="1"/>
</dbReference>
<evidence type="ECO:0000313" key="6">
    <source>
        <dbReference type="WBParaSite" id="ACRNAN_scaffold367.g32093.t1"/>
    </source>
</evidence>
<name>A0A914DSC7_9BILA</name>
<organism evidence="5 6">
    <name type="scientific">Acrobeloides nanus</name>
    <dbReference type="NCBI Taxonomy" id="290746"/>
    <lineage>
        <taxon>Eukaryota</taxon>
        <taxon>Metazoa</taxon>
        <taxon>Ecdysozoa</taxon>
        <taxon>Nematoda</taxon>
        <taxon>Chromadorea</taxon>
        <taxon>Rhabditida</taxon>
        <taxon>Tylenchina</taxon>
        <taxon>Cephalobomorpha</taxon>
        <taxon>Cephaloboidea</taxon>
        <taxon>Cephalobidae</taxon>
        <taxon>Acrobeloides</taxon>
    </lineage>
</organism>
<feature type="domain" description="Galectin" evidence="4">
    <location>
        <begin position="302"/>
        <end position="444"/>
    </location>
</feature>
<dbReference type="InterPro" id="IPR009003">
    <property type="entry name" value="Peptidase_S1_PA"/>
</dbReference>
<dbReference type="PANTHER" id="PTHR24260:SF145">
    <property type="entry name" value="FI17609P1-RELATED"/>
    <property type="match status" value="1"/>
</dbReference>
<keyword evidence="5" id="KW-1185">Reference proteome</keyword>
<dbReference type="PROSITE" id="PS00134">
    <property type="entry name" value="TRYPSIN_HIS"/>
    <property type="match status" value="1"/>
</dbReference>
<evidence type="ECO:0000256" key="2">
    <source>
        <dbReference type="RuleBase" id="RU102079"/>
    </source>
</evidence>
<sequence>MACIVMEKDKECSCGGVVISATIILTAAHCYKPNTSYHVIVGLLDNLKVHVQNTPEGIYKTSNVTFILHPDYTQNKKNKLSQFRTWVDIAIIQVEPPISNTDCIFPNGTLNPNPITPVNFPFDPYTKKIWLTGDKLNVDTKCRVYGYGLMGDEDPNTGEPHFPNRLQYTDLSFRFTPDKYVNNKSRVIIYTDSCNVKQGFTCGSDSGSPLFCEIDGRFELVGIHVQSTRRRSLPGSQGIHVGDCATQRAYMRAVDIRSHKDWIIDTIVNLPRHKGNLENFDKKCWRWDRTIEEKMKCGTKEFILPVHGTFISGTYLLVHGYIPKMDIPDSFEINLINGNGTNGTIFDKSIKNVPLHLKVDFENFILNSKKDGRWAQRPRTLDFAKCKYNRFKRYMEIEIVAKKDRFWIYCNRDILGEYLYEFPLNSIDYIEVKGGFDVYDFDLEETDPYGQDDSYEEMNPMNKYYKY</sequence>
<dbReference type="GO" id="GO:0006508">
    <property type="term" value="P:proteolysis"/>
    <property type="evidence" value="ECO:0007669"/>
    <property type="project" value="InterPro"/>
</dbReference>
<dbReference type="InterPro" id="IPR001079">
    <property type="entry name" value="Galectin_CRD"/>
</dbReference>
<dbReference type="GO" id="GO:0030246">
    <property type="term" value="F:carbohydrate binding"/>
    <property type="evidence" value="ECO:0007669"/>
    <property type="project" value="UniProtKB-UniRule"/>
</dbReference>
<dbReference type="SMART" id="SM00908">
    <property type="entry name" value="Gal-bind_lectin"/>
    <property type="match status" value="1"/>
</dbReference>
<evidence type="ECO:0000313" key="5">
    <source>
        <dbReference type="Proteomes" id="UP000887540"/>
    </source>
</evidence>
<dbReference type="InterPro" id="IPR013320">
    <property type="entry name" value="ConA-like_dom_sf"/>
</dbReference>
<evidence type="ECO:0000256" key="1">
    <source>
        <dbReference type="ARBA" id="ARBA00022734"/>
    </source>
</evidence>
<dbReference type="AlphaFoldDB" id="A0A914DSC7"/>
<dbReference type="Pfam" id="PF00089">
    <property type="entry name" value="Trypsin"/>
    <property type="match status" value="1"/>
</dbReference>
<dbReference type="Proteomes" id="UP000887540">
    <property type="component" value="Unplaced"/>
</dbReference>
<evidence type="ECO:0000259" key="4">
    <source>
        <dbReference type="PROSITE" id="PS51304"/>
    </source>
</evidence>
<dbReference type="WBParaSite" id="ACRNAN_scaffold367.g32093.t1">
    <property type="protein sequence ID" value="ACRNAN_scaffold367.g32093.t1"/>
    <property type="gene ID" value="ACRNAN_scaffold367.g32093"/>
</dbReference>
<dbReference type="Pfam" id="PF00337">
    <property type="entry name" value="Gal-bind_lectin"/>
    <property type="match status" value="1"/>
</dbReference>
<dbReference type="InterPro" id="IPR018114">
    <property type="entry name" value="TRYPSIN_HIS"/>
</dbReference>
<dbReference type="PANTHER" id="PTHR24260">
    <property type="match status" value="1"/>
</dbReference>
<dbReference type="SMART" id="SM00020">
    <property type="entry name" value="Tryp_SPc"/>
    <property type="match status" value="1"/>
</dbReference>
<dbReference type="InterPro" id="IPR001254">
    <property type="entry name" value="Trypsin_dom"/>
</dbReference>
<accession>A0A914DSC7</accession>
<dbReference type="PROSITE" id="PS50240">
    <property type="entry name" value="TRYPSIN_DOM"/>
    <property type="match status" value="1"/>
</dbReference>
<dbReference type="SMART" id="SM00276">
    <property type="entry name" value="GLECT"/>
    <property type="match status" value="1"/>
</dbReference>
<dbReference type="PRINTS" id="PR00722">
    <property type="entry name" value="CHYMOTRYPSIN"/>
</dbReference>
<dbReference type="InterPro" id="IPR043504">
    <property type="entry name" value="Peptidase_S1_PA_chymotrypsin"/>
</dbReference>
<dbReference type="PROSITE" id="PS51304">
    <property type="entry name" value="GALECTIN"/>
    <property type="match status" value="1"/>
</dbReference>
<evidence type="ECO:0000259" key="3">
    <source>
        <dbReference type="PROSITE" id="PS50240"/>
    </source>
</evidence>
<dbReference type="SUPFAM" id="SSF50494">
    <property type="entry name" value="Trypsin-like serine proteases"/>
    <property type="match status" value="1"/>
</dbReference>
<dbReference type="InterPro" id="IPR001314">
    <property type="entry name" value="Peptidase_S1A"/>
</dbReference>
<dbReference type="Gene3D" id="2.40.10.10">
    <property type="entry name" value="Trypsin-like serine proteases"/>
    <property type="match status" value="1"/>
</dbReference>
<dbReference type="Gene3D" id="2.60.120.200">
    <property type="match status" value="1"/>
</dbReference>
<proteinExistence type="predicted"/>